<organism evidence="1 2">
    <name type="scientific">Paraburkholderia atlantica</name>
    <dbReference type="NCBI Taxonomy" id="2654982"/>
    <lineage>
        <taxon>Bacteria</taxon>
        <taxon>Pseudomonadati</taxon>
        <taxon>Pseudomonadota</taxon>
        <taxon>Betaproteobacteria</taxon>
        <taxon>Burkholderiales</taxon>
        <taxon>Burkholderiaceae</taxon>
        <taxon>Paraburkholderia</taxon>
    </lineage>
</organism>
<dbReference type="eggNOG" id="ENOG5030WWK">
    <property type="taxonomic scope" value="Bacteria"/>
</dbReference>
<dbReference type="Proteomes" id="UP000002190">
    <property type="component" value="Plasmid pBC201"/>
</dbReference>
<reference evidence="2" key="1">
    <citation type="submission" date="2010-04" db="EMBL/GenBank/DDBJ databases">
        <title>Complete sequence of plasmid 1 of Burkholderia sp. CCGE1002.</title>
        <authorList>
            <consortium name="US DOE Joint Genome Institute"/>
            <person name="Lucas S."/>
            <person name="Copeland A."/>
            <person name="Lapidus A."/>
            <person name="Cheng J.-F."/>
            <person name="Bruce D."/>
            <person name="Goodwin L."/>
            <person name="Pitluck S."/>
            <person name="Chertkov O."/>
            <person name="Detter J.C."/>
            <person name="Han C."/>
            <person name="Tapia R."/>
            <person name="Land M."/>
            <person name="Hauser L."/>
            <person name="Kyrpides N."/>
            <person name="Ovchinnikova G."/>
            <person name="Martinez-Romero E."/>
            <person name="Hernandez M.A.R."/>
            <person name="Tiedje J.M."/>
            <person name="Woyke T."/>
        </authorList>
    </citation>
    <scope>NUCLEOTIDE SEQUENCE [LARGE SCALE GENOMIC DNA]</scope>
    <source>
        <strain evidence="2">CCGE1002</strain>
        <plasmid evidence="2">pBC201</plasmid>
    </source>
</reference>
<reference evidence="1 2" key="2">
    <citation type="journal article" date="2012" name="J. Bacteriol.">
        <title>Genome Sequences of Burkholderia sp. Strains CCGE1002 and H160, Isolated from Legume Nodules in Mexico and Brazil.</title>
        <authorList>
            <person name="Ormeno-Orrillo E."/>
            <person name="Rogel M.A."/>
            <person name="Chueire L.M."/>
            <person name="Tiedje J.M."/>
            <person name="Martinez-Romero E."/>
            <person name="Hungria M."/>
        </authorList>
    </citation>
    <scope>NUCLEOTIDE SEQUENCE [LARGE SCALE GENOMIC DNA]</scope>
    <source>
        <strain evidence="1 2">CCGE1002</strain>
        <plasmid evidence="2">pBC201</plasmid>
    </source>
</reference>
<accession>D5WNN2</accession>
<dbReference type="HOGENOM" id="CLU_1494969_0_0_4"/>
<evidence type="ECO:0000313" key="2">
    <source>
        <dbReference type="Proteomes" id="UP000002190"/>
    </source>
</evidence>
<evidence type="ECO:0000313" key="1">
    <source>
        <dbReference type="EMBL" id="ADG20911.1"/>
    </source>
</evidence>
<keyword evidence="1" id="KW-0614">Plasmid</keyword>
<dbReference type="RefSeq" id="WP_013094686.1">
    <property type="nucleotide sequence ID" value="NC_014120.1"/>
</dbReference>
<proteinExistence type="predicted"/>
<dbReference type="GeneID" id="301098110"/>
<protein>
    <submittedName>
        <fullName evidence="1">Uncharacterized protein</fullName>
    </submittedName>
</protein>
<dbReference type="KEGG" id="bge:BC1002_7166"/>
<geneLocation type="plasmid" evidence="1 2">
    <name>pBC201</name>
</geneLocation>
<sequence>MPYQTPFLPVIYPDEYGRPCALQFRIAFTSTTERLAIIHLRHVNQEHQSPLISSIVRDHLLNRILDVYLRGVAVNAIRLIVEDSETLALFAFEVDIHDYIARGNPYDATHITTGRGTFSERVAIRSESVIAGRACVHTAHAKPVRVPKDIADALR</sequence>
<gene>
    <name evidence="1" type="ordered locus">BC1002_7166</name>
</gene>
<name>D5WNN2_PARAM</name>
<dbReference type="EMBL" id="CP002016">
    <property type="protein sequence ID" value="ADG20911.1"/>
    <property type="molecule type" value="Genomic_DNA"/>
</dbReference>
<dbReference type="AlphaFoldDB" id="D5WNN2"/>